<evidence type="ECO:0000313" key="2">
    <source>
        <dbReference type="EnsemblMetazoa" id="CapteP208066"/>
    </source>
</evidence>
<evidence type="ECO:0000313" key="1">
    <source>
        <dbReference type="EMBL" id="ELU08479.1"/>
    </source>
</evidence>
<dbReference type="AlphaFoldDB" id="R7UPM8"/>
<dbReference type="OrthoDB" id="6512834at2759"/>
<dbReference type="PANTHER" id="PTHR31025">
    <property type="entry name" value="SI:CH211-196P9.1-RELATED"/>
    <property type="match status" value="1"/>
</dbReference>
<protein>
    <submittedName>
        <fullName evidence="1 2">Uncharacterized protein</fullName>
    </submittedName>
</protein>
<reference evidence="3" key="1">
    <citation type="submission" date="2012-12" db="EMBL/GenBank/DDBJ databases">
        <authorList>
            <person name="Hellsten U."/>
            <person name="Grimwood J."/>
            <person name="Chapman J.A."/>
            <person name="Shapiro H."/>
            <person name="Aerts A."/>
            <person name="Otillar R.P."/>
            <person name="Terry A.Y."/>
            <person name="Boore J.L."/>
            <person name="Simakov O."/>
            <person name="Marletaz F."/>
            <person name="Cho S.-J."/>
            <person name="Edsinger-Gonzales E."/>
            <person name="Havlak P."/>
            <person name="Kuo D.-H."/>
            <person name="Larsson T."/>
            <person name="Lv J."/>
            <person name="Arendt D."/>
            <person name="Savage R."/>
            <person name="Osoegawa K."/>
            <person name="de Jong P."/>
            <person name="Lindberg D.R."/>
            <person name="Seaver E.C."/>
            <person name="Weisblat D.A."/>
            <person name="Putnam N.H."/>
            <person name="Grigoriev I.V."/>
            <person name="Rokhsar D.S."/>
        </authorList>
    </citation>
    <scope>NUCLEOTIDE SEQUENCE</scope>
    <source>
        <strain evidence="3">I ESC-2004</strain>
    </source>
</reference>
<proteinExistence type="predicted"/>
<accession>R7UPM8</accession>
<dbReference type="HOGENOM" id="CLU_1519285_0_0_1"/>
<dbReference type="EMBL" id="AMQN01006739">
    <property type="status" value="NOT_ANNOTATED_CDS"/>
    <property type="molecule type" value="Genomic_DNA"/>
</dbReference>
<gene>
    <name evidence="1" type="ORF">CAPTEDRAFT_208066</name>
</gene>
<reference evidence="2" key="3">
    <citation type="submission" date="2015-06" db="UniProtKB">
        <authorList>
            <consortium name="EnsemblMetazoa"/>
        </authorList>
    </citation>
    <scope>IDENTIFICATION</scope>
</reference>
<reference evidence="1 3" key="2">
    <citation type="journal article" date="2013" name="Nature">
        <title>Insights into bilaterian evolution from three spiralian genomes.</title>
        <authorList>
            <person name="Simakov O."/>
            <person name="Marletaz F."/>
            <person name="Cho S.J."/>
            <person name="Edsinger-Gonzales E."/>
            <person name="Havlak P."/>
            <person name="Hellsten U."/>
            <person name="Kuo D.H."/>
            <person name="Larsson T."/>
            <person name="Lv J."/>
            <person name="Arendt D."/>
            <person name="Savage R."/>
            <person name="Osoegawa K."/>
            <person name="de Jong P."/>
            <person name="Grimwood J."/>
            <person name="Chapman J.A."/>
            <person name="Shapiro H."/>
            <person name="Aerts A."/>
            <person name="Otillar R.P."/>
            <person name="Terry A.Y."/>
            <person name="Boore J.L."/>
            <person name="Grigoriev I.V."/>
            <person name="Lindberg D.R."/>
            <person name="Seaver E.C."/>
            <person name="Weisblat D.A."/>
            <person name="Putnam N.H."/>
            <person name="Rokhsar D.S."/>
        </authorList>
    </citation>
    <scope>NUCLEOTIDE SEQUENCE</scope>
    <source>
        <strain evidence="1 3">I ESC-2004</strain>
    </source>
</reference>
<keyword evidence="3" id="KW-1185">Reference proteome</keyword>
<evidence type="ECO:0000313" key="3">
    <source>
        <dbReference type="Proteomes" id="UP000014760"/>
    </source>
</evidence>
<organism evidence="1">
    <name type="scientific">Capitella teleta</name>
    <name type="common">Polychaete worm</name>
    <dbReference type="NCBI Taxonomy" id="283909"/>
    <lineage>
        <taxon>Eukaryota</taxon>
        <taxon>Metazoa</taxon>
        <taxon>Spiralia</taxon>
        <taxon>Lophotrochozoa</taxon>
        <taxon>Annelida</taxon>
        <taxon>Polychaeta</taxon>
        <taxon>Sedentaria</taxon>
        <taxon>Scolecida</taxon>
        <taxon>Capitellidae</taxon>
        <taxon>Capitella</taxon>
    </lineage>
</organism>
<sequence length="177" mass="20289">MDAKKFWHRKVTNKFRNDRKRKFRHLPSFQNKSAVIAAKKSACVSVTPPGREEGDDDVAIEKMLKLMERGKKLTTEETTVLLRKTFSDRRDCILKEKPTVESLKQKYGSLFTESELINEFERVVNVLANTYVCVHYNVNVRENFNAALKSYAPNFKQLRKPKGESSSGVKLSTDVSG</sequence>
<dbReference type="EnsemblMetazoa" id="CapteT208066">
    <property type="protein sequence ID" value="CapteP208066"/>
    <property type="gene ID" value="CapteG208066"/>
</dbReference>
<dbReference type="Proteomes" id="UP000014760">
    <property type="component" value="Unassembled WGS sequence"/>
</dbReference>
<dbReference type="EMBL" id="KB299052">
    <property type="protein sequence ID" value="ELU08479.1"/>
    <property type="molecule type" value="Genomic_DNA"/>
</dbReference>
<name>R7UPM8_CAPTE</name>
<dbReference type="PANTHER" id="PTHR31025:SF9">
    <property type="entry name" value="SI:DKEY-286J15.1"/>
    <property type="match status" value="1"/>
</dbReference>